<feature type="signal peptide" evidence="1">
    <location>
        <begin position="1"/>
        <end position="19"/>
    </location>
</feature>
<dbReference type="EMBL" id="QUNF01000005">
    <property type="protein sequence ID" value="REG91070.1"/>
    <property type="molecule type" value="Genomic_DNA"/>
</dbReference>
<dbReference type="RefSeq" id="WP_086539545.1">
    <property type="nucleotide sequence ID" value="NZ_MSSW01000002.1"/>
</dbReference>
<dbReference type="Proteomes" id="UP000256405">
    <property type="component" value="Unassembled WGS sequence"/>
</dbReference>
<organism evidence="2 3">
    <name type="scientific">Algoriphagus antarcticus</name>
    <dbReference type="NCBI Taxonomy" id="238540"/>
    <lineage>
        <taxon>Bacteria</taxon>
        <taxon>Pseudomonadati</taxon>
        <taxon>Bacteroidota</taxon>
        <taxon>Cytophagia</taxon>
        <taxon>Cytophagales</taxon>
        <taxon>Cyclobacteriaceae</taxon>
        <taxon>Algoriphagus</taxon>
    </lineage>
</organism>
<proteinExistence type="predicted"/>
<evidence type="ECO:0000256" key="1">
    <source>
        <dbReference type="SAM" id="SignalP"/>
    </source>
</evidence>
<sequence>MKTLLKIALFLLLPFIAKAQQSKLDSLRNILQTATTDSARHNASYNLYLYFIEANRDSALFYVEQRLTLAKKK</sequence>
<keyword evidence="1" id="KW-0732">Signal</keyword>
<dbReference type="AlphaFoldDB" id="A0A3E0E0B9"/>
<comment type="caution">
    <text evidence="2">The sequence shown here is derived from an EMBL/GenBank/DDBJ whole genome shotgun (WGS) entry which is preliminary data.</text>
</comment>
<reference evidence="2 3" key="1">
    <citation type="submission" date="2018-08" db="EMBL/GenBank/DDBJ databases">
        <title>Genomic Encyclopedia of Archaeal and Bacterial Type Strains, Phase II (KMG-II): from individual species to whole genera.</title>
        <authorList>
            <person name="Goeker M."/>
        </authorList>
    </citation>
    <scope>NUCLEOTIDE SEQUENCE [LARGE SCALE GENOMIC DNA]</scope>
    <source>
        <strain evidence="2 3">DSM 15986</strain>
    </source>
</reference>
<evidence type="ECO:0000313" key="3">
    <source>
        <dbReference type="Proteomes" id="UP000256405"/>
    </source>
</evidence>
<keyword evidence="3" id="KW-1185">Reference proteome</keyword>
<name>A0A3E0E0B9_9BACT</name>
<protein>
    <submittedName>
        <fullName evidence="2">Uncharacterized protein</fullName>
    </submittedName>
</protein>
<evidence type="ECO:0000313" key="2">
    <source>
        <dbReference type="EMBL" id="REG91070.1"/>
    </source>
</evidence>
<accession>A0A3E0E0B9</accession>
<feature type="chain" id="PRO_5017701790" evidence="1">
    <location>
        <begin position="20"/>
        <end position="73"/>
    </location>
</feature>
<gene>
    <name evidence="2" type="ORF">C8N25_105182</name>
</gene>